<dbReference type="SUPFAM" id="SSF46894">
    <property type="entry name" value="C-terminal effector domain of the bipartite response regulators"/>
    <property type="match status" value="1"/>
</dbReference>
<dbReference type="InterPro" id="IPR016032">
    <property type="entry name" value="Sig_transdc_resp-reg_C-effctor"/>
</dbReference>
<dbReference type="GO" id="GO:0003677">
    <property type="term" value="F:DNA binding"/>
    <property type="evidence" value="ECO:0007669"/>
    <property type="project" value="UniProtKB-UniRule"/>
</dbReference>
<sequence length="935" mass="102798">MTPEPVAGVETVLHFGPYQIYPASRVILEAGRPLRLGQRALDILLALLERAGEVVSKRELLARAWPDQDIDEGNLRVHMTALRKALGDGQNGRRFIVTIALRGYSFVEPLIASAQATPAPQDGPSTDHNLPPRRNRLLGREAELARLVAELPRRRCVSLVGCGGIGKTSLALQAAERFIGQYPHGIRMLDLTQLQDARPLNSTLACALGIPGLAGESLEHLCTQVADRRMLLLIDNCEHLIEAAAHLVECLLRHAPQIHILATSRESLRATGEYILPLRPLGCPPVQVGSVEDALAYPAVALLVERTKETHEDFELRPEDLPRVGEICRRLEGIPLALELAAGHLGQADGSIDALLRDGFLDLALQSDESPNRHEHLRAMLDWSYALLRPAEQSCLRRLSVFRGSFTLDAIAAVLSQPADLGAAFVLVNQLTAKSLLTTEIRSDQVTYRLLEPTRVYALEKLQAAGELHEARERHLQLCQGAMQTAQDEWERSASLGWLQQHSPWLADVRAALDWGLHADVRHAQAIHLAACSAPLWQELSLLHEYGPYVSAALGLLSTESASSLPLAMRLELALGNTTYHDVRNSQADEAFQSARYLAQQIGDLNGELTALSGGLAVLLWAGQYQKAAEQSRHFDRLSDGQGEMLATSALRLKVLALHYSGDQVRAQAVGEEVLRRLQEQRQGNRFAPCLGVQYDQQVASLATQARTLWLRGLPEQAERMATQAIELACEMDHSASIAYSLAAAGCVIAFYNGELDKAHGRVQQMIEVAERHRVPLFTDWARHYAWAMRFDDSAAAPAPAVGLVRDIVQTLGGRPLPFDQAQLMRARTGAAGWCAPEILRNHAAALIERGDRDSLMGAETLLKRALALAQQQGARAWELRSATCLAELWSAQGKAEAAQQWLEPVCRHFTEGFELPDQLRARRCLEACRMAVGH</sequence>
<dbReference type="InterPro" id="IPR001867">
    <property type="entry name" value="OmpR/PhoB-type_DNA-bd"/>
</dbReference>
<dbReference type="RefSeq" id="WP_088421015.1">
    <property type="nucleotide sequence ID" value="NZ_NJBA01000009.1"/>
</dbReference>
<dbReference type="PROSITE" id="PS51755">
    <property type="entry name" value="OMPR_PHOB"/>
    <property type="match status" value="1"/>
</dbReference>
<dbReference type="InterPro" id="IPR058852">
    <property type="entry name" value="HTH_77"/>
</dbReference>
<dbReference type="SUPFAM" id="SSF48452">
    <property type="entry name" value="TPR-like"/>
    <property type="match status" value="1"/>
</dbReference>
<dbReference type="InterPro" id="IPR011990">
    <property type="entry name" value="TPR-like_helical_dom_sf"/>
</dbReference>
<dbReference type="PRINTS" id="PR00364">
    <property type="entry name" value="DISEASERSIST"/>
</dbReference>
<dbReference type="SUPFAM" id="SSF52540">
    <property type="entry name" value="P-loop containing nucleoside triphosphate hydrolases"/>
    <property type="match status" value="1"/>
</dbReference>
<feature type="DNA-binding region" description="OmpR/PhoB-type" evidence="2">
    <location>
        <begin position="10"/>
        <end position="108"/>
    </location>
</feature>
<dbReference type="eggNOG" id="COG3710">
    <property type="taxonomic scope" value="Bacteria"/>
</dbReference>
<protein>
    <submittedName>
        <fullName evidence="4">Transcriptional regulator</fullName>
    </submittedName>
</protein>
<dbReference type="Gene3D" id="3.40.50.300">
    <property type="entry name" value="P-loop containing nucleotide triphosphate hydrolases"/>
    <property type="match status" value="1"/>
</dbReference>
<accession>A0A246F5H5</accession>
<dbReference type="Pfam" id="PF25872">
    <property type="entry name" value="HTH_77"/>
    <property type="match status" value="1"/>
</dbReference>
<dbReference type="PANTHER" id="PTHR47691">
    <property type="entry name" value="REGULATOR-RELATED"/>
    <property type="match status" value="1"/>
</dbReference>
<evidence type="ECO:0000313" key="5">
    <source>
        <dbReference type="Proteomes" id="UP000198145"/>
    </source>
</evidence>
<dbReference type="eggNOG" id="COG3903">
    <property type="taxonomic scope" value="Bacteria"/>
</dbReference>
<keyword evidence="1 2" id="KW-0238">DNA-binding</keyword>
<dbReference type="PANTHER" id="PTHR47691:SF3">
    <property type="entry name" value="HTH-TYPE TRANSCRIPTIONAL REGULATOR RV0890C-RELATED"/>
    <property type="match status" value="1"/>
</dbReference>
<dbReference type="Gene3D" id="1.25.40.10">
    <property type="entry name" value="Tetratricopeptide repeat domain"/>
    <property type="match status" value="1"/>
</dbReference>
<dbReference type="InterPro" id="IPR027417">
    <property type="entry name" value="P-loop_NTPase"/>
</dbReference>
<dbReference type="STRING" id="46680.GCA_000807755_01721"/>
<evidence type="ECO:0000256" key="2">
    <source>
        <dbReference type="PROSITE-ProRule" id="PRU01091"/>
    </source>
</evidence>
<dbReference type="Pfam" id="PF00486">
    <property type="entry name" value="Trans_reg_C"/>
    <property type="match status" value="1"/>
</dbReference>
<gene>
    <name evidence="4" type="ORF">CEG18_23915</name>
</gene>
<reference evidence="4 5" key="1">
    <citation type="submission" date="2017-06" db="EMBL/GenBank/DDBJ databases">
        <title>Draft genome of Pseudomonas nitroreducens DF05.</title>
        <authorList>
            <person name="Iyer R."/>
        </authorList>
    </citation>
    <scope>NUCLEOTIDE SEQUENCE [LARGE SCALE GENOMIC DNA]</scope>
    <source>
        <strain evidence="4 5">DF05</strain>
    </source>
</reference>
<dbReference type="GO" id="GO:0006355">
    <property type="term" value="P:regulation of DNA-templated transcription"/>
    <property type="evidence" value="ECO:0007669"/>
    <property type="project" value="InterPro"/>
</dbReference>
<dbReference type="AlphaFoldDB" id="A0A246F5H5"/>
<comment type="caution">
    <text evidence="4">The sequence shown here is derived from an EMBL/GenBank/DDBJ whole genome shotgun (WGS) entry which is preliminary data.</text>
</comment>
<dbReference type="GO" id="GO:0000160">
    <property type="term" value="P:phosphorelay signal transduction system"/>
    <property type="evidence" value="ECO:0007669"/>
    <property type="project" value="InterPro"/>
</dbReference>
<dbReference type="SMART" id="SM00862">
    <property type="entry name" value="Trans_reg_C"/>
    <property type="match status" value="1"/>
</dbReference>
<evidence type="ECO:0000259" key="3">
    <source>
        <dbReference type="PROSITE" id="PS51755"/>
    </source>
</evidence>
<organism evidence="4 5">
    <name type="scientific">Pseudomonas nitroreducens</name>
    <dbReference type="NCBI Taxonomy" id="46680"/>
    <lineage>
        <taxon>Bacteria</taxon>
        <taxon>Pseudomonadati</taxon>
        <taxon>Pseudomonadota</taxon>
        <taxon>Gammaproteobacteria</taxon>
        <taxon>Pseudomonadales</taxon>
        <taxon>Pseudomonadaceae</taxon>
        <taxon>Pseudomonas</taxon>
    </lineage>
</organism>
<evidence type="ECO:0000256" key="1">
    <source>
        <dbReference type="ARBA" id="ARBA00023125"/>
    </source>
</evidence>
<dbReference type="Proteomes" id="UP000198145">
    <property type="component" value="Unassembled WGS sequence"/>
</dbReference>
<evidence type="ECO:0000313" key="4">
    <source>
        <dbReference type="EMBL" id="OWP48442.1"/>
    </source>
</evidence>
<dbReference type="Gene3D" id="1.10.10.10">
    <property type="entry name" value="Winged helix-like DNA-binding domain superfamily/Winged helix DNA-binding domain"/>
    <property type="match status" value="1"/>
</dbReference>
<dbReference type="EMBL" id="NJBA01000009">
    <property type="protein sequence ID" value="OWP48442.1"/>
    <property type="molecule type" value="Genomic_DNA"/>
</dbReference>
<feature type="domain" description="OmpR/PhoB-type" evidence="3">
    <location>
        <begin position="10"/>
        <end position="108"/>
    </location>
</feature>
<proteinExistence type="predicted"/>
<dbReference type="InterPro" id="IPR036388">
    <property type="entry name" value="WH-like_DNA-bd_sf"/>
</dbReference>
<name>A0A246F5H5_PSENT</name>
<dbReference type="CDD" id="cd00383">
    <property type="entry name" value="trans_reg_C"/>
    <property type="match status" value="1"/>
</dbReference>